<dbReference type="PANTHER" id="PTHR37844">
    <property type="entry name" value="SER/THR PROTEIN PHOSPHATASE SUPERFAMILY (AFU_ORTHOLOGUE AFUA_1G14840)"/>
    <property type="match status" value="1"/>
</dbReference>
<dbReference type="Pfam" id="PF00149">
    <property type="entry name" value="Metallophos"/>
    <property type="match status" value="1"/>
</dbReference>
<organism evidence="2 3">
    <name type="scientific">Qingshengfaniella alkalisoli</name>
    <dbReference type="NCBI Taxonomy" id="2599296"/>
    <lineage>
        <taxon>Bacteria</taxon>
        <taxon>Pseudomonadati</taxon>
        <taxon>Pseudomonadota</taxon>
        <taxon>Alphaproteobacteria</taxon>
        <taxon>Rhodobacterales</taxon>
        <taxon>Paracoccaceae</taxon>
        <taxon>Qingshengfaniella</taxon>
    </lineage>
</organism>
<dbReference type="InterPro" id="IPR004843">
    <property type="entry name" value="Calcineurin-like_PHP"/>
</dbReference>
<dbReference type="EMBL" id="CP042261">
    <property type="protein sequence ID" value="QDY69871.1"/>
    <property type="molecule type" value="Genomic_DNA"/>
</dbReference>
<gene>
    <name evidence="2" type="ORF">FPZ52_09725</name>
</gene>
<sequence>MNSSEAILPGPTVIEIPDNGGTVAVMADLHLKSYFWQGSNPLQFHGLQDRLLWENVDALIVAGDLSDTFGPSLQDALAYLTRYVPADRIYIVPGNHDYYSVRLDDENRLRDLVHASGSWFAQKTELRHRSDRFLCATLWTDFDLLGDQEAAKNFARRFMRDFDMISIEALGHVWLDPDEVLPRRIFPVTPEDIIAVHREHRAWLEEKLATPHFANNGRTFVVTHHGPHPSAAGPIDGLTPAFHSDLTEVLEQSDIETWFFGHSHRRLSSVVAGTRIQNISIGYPDEDHGDDEDDLAEVCFIAAALNTQSSNEVRELPADRQALEQDFEYALRCSETGIPVLVDKLTPSTRAFLRQALRACACPVVPEGDAYYATDVIVALSRAATPEPPDVNGGDQ</sequence>
<dbReference type="AlphaFoldDB" id="A0A5B8IYA4"/>
<dbReference type="Gene3D" id="3.60.21.10">
    <property type="match status" value="2"/>
</dbReference>
<evidence type="ECO:0000313" key="2">
    <source>
        <dbReference type="EMBL" id="QDY69871.1"/>
    </source>
</evidence>
<evidence type="ECO:0000259" key="1">
    <source>
        <dbReference type="Pfam" id="PF00149"/>
    </source>
</evidence>
<accession>A0A5B8IYA4</accession>
<dbReference type="InterPro" id="IPR029052">
    <property type="entry name" value="Metallo-depent_PP-like"/>
</dbReference>
<name>A0A5B8IYA4_9RHOB</name>
<dbReference type="SUPFAM" id="SSF56300">
    <property type="entry name" value="Metallo-dependent phosphatases"/>
    <property type="match status" value="1"/>
</dbReference>
<proteinExistence type="predicted"/>
<dbReference type="OrthoDB" id="356681at2"/>
<dbReference type="Proteomes" id="UP000318483">
    <property type="component" value="Chromosome"/>
</dbReference>
<evidence type="ECO:0000313" key="3">
    <source>
        <dbReference type="Proteomes" id="UP000318483"/>
    </source>
</evidence>
<dbReference type="GO" id="GO:0016787">
    <property type="term" value="F:hydrolase activity"/>
    <property type="evidence" value="ECO:0007669"/>
    <property type="project" value="InterPro"/>
</dbReference>
<dbReference type="KEGG" id="lit:FPZ52_09725"/>
<keyword evidence="3" id="KW-1185">Reference proteome</keyword>
<reference evidence="2 3" key="1">
    <citation type="submission" date="2019-07" db="EMBL/GenBank/DDBJ databases">
        <title>Litoreibacter alkalisoli sp. nov., isolated from saline-alkaline soil.</title>
        <authorList>
            <person name="Wang S."/>
            <person name="Xu L."/>
            <person name="Xing Y.-T."/>
            <person name="Sun J.-Q."/>
        </authorList>
    </citation>
    <scope>NUCLEOTIDE SEQUENCE [LARGE SCALE GENOMIC DNA]</scope>
    <source>
        <strain evidence="2 3">LN3S51</strain>
    </source>
</reference>
<feature type="domain" description="Calcineurin-like phosphoesterase" evidence="1">
    <location>
        <begin position="22"/>
        <end position="265"/>
    </location>
</feature>
<dbReference type="PANTHER" id="PTHR37844:SF2">
    <property type="entry name" value="SER_THR PROTEIN PHOSPHATASE SUPERFAMILY (AFU_ORTHOLOGUE AFUA_1G14840)"/>
    <property type="match status" value="1"/>
</dbReference>
<protein>
    <recommendedName>
        <fullName evidence="1">Calcineurin-like phosphoesterase domain-containing protein</fullName>
    </recommendedName>
</protein>